<organism evidence="1 2">
    <name type="scientific">Scutellospora calospora</name>
    <dbReference type="NCBI Taxonomy" id="85575"/>
    <lineage>
        <taxon>Eukaryota</taxon>
        <taxon>Fungi</taxon>
        <taxon>Fungi incertae sedis</taxon>
        <taxon>Mucoromycota</taxon>
        <taxon>Glomeromycotina</taxon>
        <taxon>Glomeromycetes</taxon>
        <taxon>Diversisporales</taxon>
        <taxon>Gigasporaceae</taxon>
        <taxon>Scutellospora</taxon>
    </lineage>
</organism>
<comment type="caution">
    <text evidence="1">The sequence shown here is derived from an EMBL/GenBank/DDBJ whole genome shotgun (WGS) entry which is preliminary data.</text>
</comment>
<name>A0ACA9MF70_9GLOM</name>
<evidence type="ECO:0000313" key="2">
    <source>
        <dbReference type="Proteomes" id="UP000789860"/>
    </source>
</evidence>
<dbReference type="Proteomes" id="UP000789860">
    <property type="component" value="Unassembled WGS sequence"/>
</dbReference>
<keyword evidence="2" id="KW-1185">Reference proteome</keyword>
<accession>A0ACA9MF70</accession>
<dbReference type="EMBL" id="CAJVPM010011213">
    <property type="protein sequence ID" value="CAG8579366.1"/>
    <property type="molecule type" value="Genomic_DNA"/>
</dbReference>
<protein>
    <submittedName>
        <fullName evidence="1">2682_t:CDS:1</fullName>
    </submittedName>
</protein>
<feature type="non-terminal residue" evidence="1">
    <location>
        <position position="1"/>
    </location>
</feature>
<reference evidence="1" key="1">
    <citation type="submission" date="2021-06" db="EMBL/GenBank/DDBJ databases">
        <authorList>
            <person name="Kallberg Y."/>
            <person name="Tangrot J."/>
            <person name="Rosling A."/>
        </authorList>
    </citation>
    <scope>NUCLEOTIDE SEQUENCE</scope>
    <source>
        <strain evidence="1">AU212A</strain>
    </source>
</reference>
<evidence type="ECO:0000313" key="1">
    <source>
        <dbReference type="EMBL" id="CAG8579366.1"/>
    </source>
</evidence>
<sequence>AAASIYCINDLRQVRLNPYSNFMLVDIGGGSILIAIYKLSADGKPNELMEYSSNLCGSAYIDKEFIRYLCENFDLYDALQRLQTNNYDQLQYLAQEFCQKAKFSFTGDPSNFKPISIDLEDTCPAILKYVTGDVRDNMIDAEWIIELAFEDVKAMFDPVIQRINSHIGNHLVTSKNKCDAMFLVGGGSENLYLQGQIKLAFGQYFTFIESPKQPITAIVRGAVQYEIEKTKNIPRVVPSMYELNNLNSMKNFQNSSIGKSHGSLHSISPGSVHSMPPGSLHNIPPGSLQYEPGSLQYQPVKSAIIPNENVHNGLENKMDALLIQDWNPFTNPFKLGSRTLRYTYGVQVVKKWKKGDPPERKTPNGLMNIFYPLIKANTIVKVDQAVGYVARPSDPQQKDMTFNIYVSQEINPKYCDERGMRHFGTLRVDLSDMHLGKKRLIEFSLVFGMSEVKAEAKNKKTGMVYRATMKS</sequence>
<gene>
    <name evidence="1" type="ORF">SCALOS_LOCUS6142</name>
</gene>
<proteinExistence type="predicted"/>